<evidence type="ECO:0000256" key="2">
    <source>
        <dbReference type="SAM" id="SignalP"/>
    </source>
</evidence>
<feature type="signal peptide" evidence="2">
    <location>
        <begin position="1"/>
        <end position="25"/>
    </location>
</feature>
<keyword evidence="2" id="KW-0732">Signal</keyword>
<keyword evidence="4" id="KW-1185">Reference proteome</keyword>
<protein>
    <recommendedName>
        <fullName evidence="5">Tetratricopeptide repeat protein</fullName>
    </recommendedName>
</protein>
<name>A0ABV7A0B8_9PROT</name>
<dbReference type="RefSeq" id="WP_343163108.1">
    <property type="nucleotide sequence ID" value="NZ_JBHRSV010000028.1"/>
</dbReference>
<gene>
    <name evidence="3" type="ORF">ACFOOR_13465</name>
</gene>
<feature type="compositionally biased region" description="Basic and acidic residues" evidence="1">
    <location>
        <begin position="317"/>
        <end position="345"/>
    </location>
</feature>
<feature type="region of interest" description="Disordered" evidence="1">
    <location>
        <begin position="278"/>
        <end position="347"/>
    </location>
</feature>
<organism evidence="3 4">
    <name type="scientific">Hyphobacterium vulgare</name>
    <dbReference type="NCBI Taxonomy" id="1736751"/>
    <lineage>
        <taxon>Bacteria</taxon>
        <taxon>Pseudomonadati</taxon>
        <taxon>Pseudomonadota</taxon>
        <taxon>Alphaproteobacteria</taxon>
        <taxon>Maricaulales</taxon>
        <taxon>Maricaulaceae</taxon>
        <taxon>Hyphobacterium</taxon>
    </lineage>
</organism>
<feature type="compositionally biased region" description="Basic and acidic residues" evidence="1">
    <location>
        <begin position="292"/>
        <end position="304"/>
    </location>
</feature>
<proteinExistence type="predicted"/>
<dbReference type="Proteomes" id="UP001595379">
    <property type="component" value="Unassembled WGS sequence"/>
</dbReference>
<evidence type="ECO:0000313" key="4">
    <source>
        <dbReference type="Proteomes" id="UP001595379"/>
    </source>
</evidence>
<dbReference type="EMBL" id="JBHRSV010000028">
    <property type="protein sequence ID" value="MFC2927119.1"/>
    <property type="molecule type" value="Genomic_DNA"/>
</dbReference>
<dbReference type="Gene3D" id="1.25.40.10">
    <property type="entry name" value="Tetratricopeptide repeat domain"/>
    <property type="match status" value="2"/>
</dbReference>
<dbReference type="InterPro" id="IPR011990">
    <property type="entry name" value="TPR-like_helical_dom_sf"/>
</dbReference>
<dbReference type="SUPFAM" id="SSF48452">
    <property type="entry name" value="TPR-like"/>
    <property type="match status" value="1"/>
</dbReference>
<accession>A0ABV7A0B8</accession>
<reference evidence="4" key="1">
    <citation type="journal article" date="2019" name="Int. J. Syst. Evol. Microbiol.">
        <title>The Global Catalogue of Microorganisms (GCM) 10K type strain sequencing project: providing services to taxonomists for standard genome sequencing and annotation.</title>
        <authorList>
            <consortium name="The Broad Institute Genomics Platform"/>
            <consortium name="The Broad Institute Genome Sequencing Center for Infectious Disease"/>
            <person name="Wu L."/>
            <person name="Ma J."/>
        </authorList>
    </citation>
    <scope>NUCLEOTIDE SEQUENCE [LARGE SCALE GENOMIC DNA]</scope>
    <source>
        <strain evidence="4">KCTC 52487</strain>
    </source>
</reference>
<evidence type="ECO:0000256" key="1">
    <source>
        <dbReference type="SAM" id="MobiDB-lite"/>
    </source>
</evidence>
<comment type="caution">
    <text evidence="3">The sequence shown here is derived from an EMBL/GenBank/DDBJ whole genome shotgun (WGS) entry which is preliminary data.</text>
</comment>
<evidence type="ECO:0000313" key="3">
    <source>
        <dbReference type="EMBL" id="MFC2927119.1"/>
    </source>
</evidence>
<sequence length="1131" mass="122629">MARRADTTALVGALAALTFAGSVLAAEPVEFRVETIGNTARLVITYPETFGGEAPTAEIESAAGGTVLIARFSEPVEGSTDTLAAALGDRVAMVRLDPDGSALRLAMRGAQEARVTRSWNMVAIDLVPPGGSPPPRIISPHEQAEIDAAAAAAAAPPPPPPPALPVALRFGTAASNTRIEFLWPEEIGYSLEQDGNTISVHFEAPGEMDLAELRASPPRLLQMISAARGDTDHALELLVDDGVTARIWNEEGRIVLDLLDPDRTEAADLLNALAGMGEVSGSLDDPDAVAEPEQHADAGDHVPGPDEAATEHVAPVQHHEDPELPPETEREAPEHLAVEHDEPRADPVPPGGVVHVAATEANGDLLARFEWAAPVGLSVFRRGEAIWAVFDADATLDMGEVAQGARGHIVGFELVDGDGYTAVRMVAPTSTNAEVRFDGAYWTLAFSERIETPPTPVVVDRQTAPGAPSGVVLRVAHPTAIHWVDDPIVGDRIAVVTALAPIEGLLAPRVFPGGSLLASTQGAAAETYADDLLAQIGENGVRFARPDAASGQQRAVTTLAMTATARHSPAFMDFEAWRGSGNYWRDLTRRQNAASQEDANARVDLARFYLANGLAPEALGALDAALQIRPQLADDPHVHALAGVASYMMGRIEDAHTAFAIPVLMSDPDAAPWRAMIAADQEEWEEASRRFDAGNESIYGYTPEWRARFRVARARVALENNDFAAASAYLRDLSRDEPGPHDLAEAEWIAARIDAESGEEDRAIERFRALSRSGYPGVEAAALLELYRLELANGEMTAEEGVEALENLRLRWRGDALELDTIRLLGHIYIREGAYAQGLETMRTAQARFPDSRASRRIGSEMAEVFRALFLEGEADNLDPIEAVALFYEYRFLTPIGSDGDRMVRRLVDRLVAFDLLGQAADLLEYQVENRLREPQARAQVATDLTVIYLTDHRPADALRTLRNTRVAGLPEDLVAERRMLEARAHAELGRFEHALELVAGDESATARRLRADVAWDRRDWPDAGRRLESALGTRWQDDTPLGESEQADVLRTAIAFNLAGDRDSIRRLDQRYGALMRATAQATSFDVLTSELTVTGDARVGDLARRIADIDTLDAFMQRYQTRFETGGES</sequence>
<evidence type="ECO:0008006" key="5">
    <source>
        <dbReference type="Google" id="ProtNLM"/>
    </source>
</evidence>
<feature type="chain" id="PRO_5045494925" description="Tetratricopeptide repeat protein" evidence="2">
    <location>
        <begin position="26"/>
        <end position="1131"/>
    </location>
</feature>